<feature type="non-terminal residue" evidence="1">
    <location>
        <position position="1"/>
    </location>
</feature>
<dbReference type="AlphaFoldDB" id="X0VJ14"/>
<reference evidence="1" key="1">
    <citation type="journal article" date="2014" name="Front. Microbiol.">
        <title>High frequency of phylogenetically diverse reductive dehalogenase-homologous genes in deep subseafloor sedimentary metagenomes.</title>
        <authorList>
            <person name="Kawai M."/>
            <person name="Futagami T."/>
            <person name="Toyoda A."/>
            <person name="Takaki Y."/>
            <person name="Nishi S."/>
            <person name="Hori S."/>
            <person name="Arai W."/>
            <person name="Tsubouchi T."/>
            <person name="Morono Y."/>
            <person name="Uchiyama I."/>
            <person name="Ito T."/>
            <person name="Fujiyama A."/>
            <person name="Inagaki F."/>
            <person name="Takami H."/>
        </authorList>
    </citation>
    <scope>NUCLEOTIDE SEQUENCE</scope>
    <source>
        <strain evidence="1">Expedition CK06-06</strain>
    </source>
</reference>
<evidence type="ECO:0000313" key="1">
    <source>
        <dbReference type="EMBL" id="GAG00541.1"/>
    </source>
</evidence>
<dbReference type="EMBL" id="BARS01023754">
    <property type="protein sequence ID" value="GAG00541.1"/>
    <property type="molecule type" value="Genomic_DNA"/>
</dbReference>
<organism evidence="1">
    <name type="scientific">marine sediment metagenome</name>
    <dbReference type="NCBI Taxonomy" id="412755"/>
    <lineage>
        <taxon>unclassified sequences</taxon>
        <taxon>metagenomes</taxon>
        <taxon>ecological metagenomes</taxon>
    </lineage>
</organism>
<accession>X0VJ14</accession>
<comment type="caution">
    <text evidence="1">The sequence shown here is derived from an EMBL/GenBank/DDBJ whole genome shotgun (WGS) entry which is preliminary data.</text>
</comment>
<name>X0VJ14_9ZZZZ</name>
<protein>
    <submittedName>
        <fullName evidence="1">Uncharacterized protein</fullName>
    </submittedName>
</protein>
<sequence>LVYFCVIRGEPGRFEALPEEARDAIKKGIHSASITALITGGVVVTLHQVRHTW</sequence>
<gene>
    <name evidence="1" type="ORF">S01H1_37804</name>
</gene>
<proteinExistence type="predicted"/>